<dbReference type="Pfam" id="PF13196">
    <property type="entry name" value="DUF4012"/>
    <property type="match status" value="1"/>
</dbReference>
<accession>E8N6B3</accession>
<feature type="transmembrane region" description="Helical" evidence="1">
    <location>
        <begin position="46"/>
        <end position="68"/>
    </location>
</feature>
<proteinExistence type="predicted"/>
<keyword evidence="1" id="KW-1133">Transmembrane helix</keyword>
<evidence type="ECO:0000313" key="3">
    <source>
        <dbReference type="Proteomes" id="UP000008922"/>
    </source>
</evidence>
<name>E8N6B3_ANATU</name>
<dbReference type="KEGG" id="atm:ANT_19510"/>
<keyword evidence="1" id="KW-0472">Membrane</keyword>
<dbReference type="EMBL" id="AP012029">
    <property type="protein sequence ID" value="BAJ63977.1"/>
    <property type="molecule type" value="Genomic_DNA"/>
</dbReference>
<dbReference type="eggNOG" id="COG0451">
    <property type="taxonomic scope" value="Bacteria"/>
</dbReference>
<dbReference type="InParanoid" id="E8N6B3"/>
<evidence type="ECO:0000256" key="1">
    <source>
        <dbReference type="SAM" id="Phobius"/>
    </source>
</evidence>
<dbReference type="HOGENOM" id="CLU_405273_0_0_0"/>
<evidence type="ECO:0000313" key="2">
    <source>
        <dbReference type="EMBL" id="BAJ63977.1"/>
    </source>
</evidence>
<gene>
    <name evidence="2" type="ordered locus">ANT_19510</name>
</gene>
<organism evidence="2 3">
    <name type="scientific">Anaerolinea thermophila (strain DSM 14523 / JCM 11388 / NBRC 100420 / UNI-1)</name>
    <dbReference type="NCBI Taxonomy" id="926569"/>
    <lineage>
        <taxon>Bacteria</taxon>
        <taxon>Bacillati</taxon>
        <taxon>Chloroflexota</taxon>
        <taxon>Anaerolineae</taxon>
        <taxon>Anaerolineales</taxon>
        <taxon>Anaerolineaceae</taxon>
        <taxon>Anaerolinea</taxon>
    </lineage>
</organism>
<protein>
    <recommendedName>
        <fullName evidence="4">DUF4012 domain-containing protein</fullName>
    </recommendedName>
</protein>
<dbReference type="Proteomes" id="UP000008922">
    <property type="component" value="Chromosome"/>
</dbReference>
<dbReference type="STRING" id="926569.ANT_19510"/>
<reference evidence="2 3" key="1">
    <citation type="submission" date="2010-12" db="EMBL/GenBank/DDBJ databases">
        <title>Whole genome sequence of Anaerolinea thermophila UNI-1.</title>
        <authorList>
            <person name="Narita-Yamada S."/>
            <person name="Kishi E."/>
            <person name="Watanabe Y."/>
            <person name="Takasaki K."/>
            <person name="Ankai A."/>
            <person name="Oguchi A."/>
            <person name="Fukui S."/>
            <person name="Takahashi M."/>
            <person name="Yashiro I."/>
            <person name="Hosoyama A."/>
            <person name="Sekiguchi Y."/>
            <person name="Hanada S."/>
            <person name="Fujita N."/>
        </authorList>
    </citation>
    <scope>NUCLEOTIDE SEQUENCE [LARGE SCALE GENOMIC DNA]</scope>
    <source>
        <strain evidence="3">DSM 14523 / JCM 11388 / NBRC 100420 / UNI-1</strain>
    </source>
</reference>
<evidence type="ECO:0008006" key="4">
    <source>
        <dbReference type="Google" id="ProtNLM"/>
    </source>
</evidence>
<sequence length="678" mass="76415">MRLNFVPMFAPGWWTVIIHYSNKSSSSNVSDSIQKSSCANRKSLRFWLFASILFLLVVWISILLWHAAGLYQLMRQAKQLNPSDFLHEAPSLVHQARNHMEGIYWGMLPVFPVADALTWIPGWGKPLSQIEPLILYGVALSRGADEMLQEIAPALKSLDGQVPSPAWLAQLANSLLEKNTSAREANGWFVEASIIRKNIHPEWFPERWRTIWMQNEALLSMAEYGGQMFPVLPSILGGEQPRRFLILAQNNEELRATGGFISGIGVLELRGGKIVDFDIADSYAVDNPNVVYPSPPEPMAYYMKAGYWVPRDANWSPDFPTTAQKALELYALSTGEKMDGVVAFDQVFIVNLLEALGPVQLPPSQEKVDSHNVMQWMVEAWAPDSGTTDDVWWGKRKEFMGLLAKAIQRKLSESSDASTWLKVAQVLLKNVQSGHFMIFLNDGNVQQVLRSLGLDAGVHPGKGDFLMLVDTNMGFNKADALVDRSLVYTVDLSNPERPVARLQVHYQNHALPGIPCQHHAEYGDTYESLRQRCYWNYWRILTPAESQLISSQVPAISAEQLLIQEPYLGEVIVHSEDTAWTEFSGMILVPVASSAEFSLIWELPSSVIQSSNDGNLYSLRLQKQPGIHSLLVKIIVRFPETVKVFPMENGWKKLNEKNEWVGQVEIVESIEELKLLFR</sequence>
<dbReference type="InterPro" id="IPR025101">
    <property type="entry name" value="DUF4012"/>
</dbReference>
<dbReference type="AlphaFoldDB" id="E8N6B3"/>
<keyword evidence="3" id="KW-1185">Reference proteome</keyword>
<keyword evidence="1" id="KW-0812">Transmembrane</keyword>